<sequence>MPEISRFLGIIITMYYNDHPPPHFHVRYNQQKAIIDIENFSIIEGKLTPRVLGLVIEWAGIHQTELRENWQRARQQQPLEQIQPLE</sequence>
<gene>
    <name evidence="1" type="ORF">AsFPU1_0768</name>
</gene>
<dbReference type="Proteomes" id="UP000287247">
    <property type="component" value="Unassembled WGS sequence"/>
</dbReference>
<accession>A0A401IDN0</accession>
<proteinExistence type="predicted"/>
<dbReference type="Pfam" id="PF13711">
    <property type="entry name" value="DUF4160"/>
    <property type="match status" value="1"/>
</dbReference>
<name>A0A401IDN0_APHSA</name>
<dbReference type="AlphaFoldDB" id="A0A401IDN0"/>
<dbReference type="EMBL" id="BDQK01000001">
    <property type="protein sequence ID" value="GBF79375.1"/>
    <property type="molecule type" value="Genomic_DNA"/>
</dbReference>
<comment type="caution">
    <text evidence="1">The sequence shown here is derived from an EMBL/GenBank/DDBJ whole genome shotgun (WGS) entry which is preliminary data.</text>
</comment>
<dbReference type="InterPro" id="IPR025427">
    <property type="entry name" value="DUF4160"/>
</dbReference>
<evidence type="ECO:0000313" key="2">
    <source>
        <dbReference type="Proteomes" id="UP000287247"/>
    </source>
</evidence>
<dbReference type="RefSeq" id="WP_124978000.1">
    <property type="nucleotide sequence ID" value="NZ_BDQK01000001.1"/>
</dbReference>
<organism evidence="1 2">
    <name type="scientific">Aphanothece sacrum FPU1</name>
    <dbReference type="NCBI Taxonomy" id="1920663"/>
    <lineage>
        <taxon>Bacteria</taxon>
        <taxon>Bacillati</taxon>
        <taxon>Cyanobacteriota</taxon>
        <taxon>Cyanophyceae</taxon>
        <taxon>Oscillatoriophycideae</taxon>
        <taxon>Chroococcales</taxon>
        <taxon>Aphanothecaceae</taxon>
        <taxon>Aphanothece</taxon>
    </lineage>
</organism>
<reference evidence="2" key="1">
    <citation type="submission" date="2017-05" db="EMBL/GenBank/DDBJ databases">
        <title>Physiological properties and genetic analysis related to exopolysaccharide production of fresh-water unicellular cyanobacterium Aphanothece sacrum, Suizenji Nori, that has been cultured as a food source in Japan.</title>
        <authorList>
            <person name="Kanesaki Y."/>
            <person name="Yoshikawa S."/>
            <person name="Ohki K."/>
        </authorList>
    </citation>
    <scope>NUCLEOTIDE SEQUENCE [LARGE SCALE GENOMIC DNA]</scope>
    <source>
        <strain evidence="2">FPU1</strain>
    </source>
</reference>
<evidence type="ECO:0008006" key="3">
    <source>
        <dbReference type="Google" id="ProtNLM"/>
    </source>
</evidence>
<evidence type="ECO:0000313" key="1">
    <source>
        <dbReference type="EMBL" id="GBF79375.1"/>
    </source>
</evidence>
<keyword evidence="2" id="KW-1185">Reference proteome</keyword>
<dbReference type="OrthoDB" id="122670at2"/>
<protein>
    <recommendedName>
        <fullName evidence="3">Transcriptional regulator</fullName>
    </recommendedName>
</protein>